<reference evidence="1" key="1">
    <citation type="submission" date="2022-06" db="EMBL/GenBank/DDBJ databases">
        <title>Phylogenomic reconstructions and comparative analyses of Kickxellomycotina fungi.</title>
        <authorList>
            <person name="Reynolds N.K."/>
            <person name="Stajich J.E."/>
            <person name="Barry K."/>
            <person name="Grigoriev I.V."/>
            <person name="Crous P."/>
            <person name="Smith M.E."/>
        </authorList>
    </citation>
    <scope>NUCLEOTIDE SEQUENCE</scope>
    <source>
        <strain evidence="1">RSA 2271</strain>
    </source>
</reference>
<dbReference type="Proteomes" id="UP001145114">
    <property type="component" value="Unassembled WGS sequence"/>
</dbReference>
<sequence length="150" mass="16682">MIFQSPRPVPDIPVANIVRYIFDQAKQTVFGYNPDTPVIIDARSKEQISFTEVERLTYRLASGLQNRLGITKGAYVGVYANNDIYALPIFYSTALIGGVLVPTFPQVPADVLAYRMQVTPPKCIFTTEELLPIVREAMAISGHNIPESHI</sequence>
<keyword evidence="2" id="KW-1185">Reference proteome</keyword>
<evidence type="ECO:0000313" key="1">
    <source>
        <dbReference type="EMBL" id="KAJ1672957.1"/>
    </source>
</evidence>
<name>A0ACC1HCF2_9FUNG</name>
<evidence type="ECO:0000313" key="2">
    <source>
        <dbReference type="Proteomes" id="UP001145114"/>
    </source>
</evidence>
<protein>
    <submittedName>
        <fullName evidence="1">Uncharacterized protein</fullName>
    </submittedName>
</protein>
<dbReference type="EMBL" id="JAMZIH010007585">
    <property type="protein sequence ID" value="KAJ1672957.1"/>
    <property type="molecule type" value="Genomic_DNA"/>
</dbReference>
<feature type="non-terminal residue" evidence="1">
    <location>
        <position position="150"/>
    </location>
</feature>
<comment type="caution">
    <text evidence="1">The sequence shown here is derived from an EMBL/GenBank/DDBJ whole genome shotgun (WGS) entry which is preliminary data.</text>
</comment>
<organism evidence="1 2">
    <name type="scientific">Spiromyces aspiralis</name>
    <dbReference type="NCBI Taxonomy" id="68401"/>
    <lineage>
        <taxon>Eukaryota</taxon>
        <taxon>Fungi</taxon>
        <taxon>Fungi incertae sedis</taxon>
        <taxon>Zoopagomycota</taxon>
        <taxon>Kickxellomycotina</taxon>
        <taxon>Kickxellomycetes</taxon>
        <taxon>Kickxellales</taxon>
        <taxon>Kickxellaceae</taxon>
        <taxon>Spiromyces</taxon>
    </lineage>
</organism>
<gene>
    <name evidence="1" type="ORF">EV182_006162</name>
</gene>
<accession>A0ACC1HCF2</accession>
<proteinExistence type="predicted"/>